<feature type="compositionally biased region" description="Basic and acidic residues" evidence="1">
    <location>
        <begin position="22"/>
        <end position="31"/>
    </location>
</feature>
<gene>
    <name evidence="2" type="ORF">Pka01_31260</name>
</gene>
<dbReference type="Proteomes" id="UP000630097">
    <property type="component" value="Unassembled WGS sequence"/>
</dbReference>
<dbReference type="AlphaFoldDB" id="A0A8J3PSY1"/>
<protein>
    <submittedName>
        <fullName evidence="2">Uncharacterized protein</fullName>
    </submittedName>
</protein>
<organism evidence="2 3">
    <name type="scientific">Planotetraspora kaengkrachanensis</name>
    <dbReference type="NCBI Taxonomy" id="575193"/>
    <lineage>
        <taxon>Bacteria</taxon>
        <taxon>Bacillati</taxon>
        <taxon>Actinomycetota</taxon>
        <taxon>Actinomycetes</taxon>
        <taxon>Streptosporangiales</taxon>
        <taxon>Streptosporangiaceae</taxon>
        <taxon>Planotetraspora</taxon>
    </lineage>
</organism>
<accession>A0A8J3PSY1</accession>
<name>A0A8J3PSY1_9ACTN</name>
<evidence type="ECO:0000313" key="3">
    <source>
        <dbReference type="Proteomes" id="UP000630097"/>
    </source>
</evidence>
<feature type="region of interest" description="Disordered" evidence="1">
    <location>
        <begin position="9"/>
        <end position="31"/>
    </location>
</feature>
<evidence type="ECO:0000313" key="2">
    <source>
        <dbReference type="EMBL" id="GIG79999.1"/>
    </source>
</evidence>
<proteinExistence type="predicted"/>
<evidence type="ECO:0000256" key="1">
    <source>
        <dbReference type="SAM" id="MobiDB-lite"/>
    </source>
</evidence>
<sequence length="118" mass="13157">MLLIVILRSPGRRSSTGTDPISGKREGTHMDENAKQAVRLLAARLPSWTVWYGQHTGHFWAMPRTRDLAVAPHIESRTPAQLERQAQEIERNFGPRGGLEGLPIIRPVAGRRTAEGRS</sequence>
<comment type="caution">
    <text evidence="2">The sequence shown here is derived from an EMBL/GenBank/DDBJ whole genome shotgun (WGS) entry which is preliminary data.</text>
</comment>
<dbReference type="EMBL" id="BONV01000012">
    <property type="protein sequence ID" value="GIG79999.1"/>
    <property type="molecule type" value="Genomic_DNA"/>
</dbReference>
<reference evidence="2 3" key="1">
    <citation type="submission" date="2021-01" db="EMBL/GenBank/DDBJ databases">
        <title>Whole genome shotgun sequence of Planotetraspora kaengkrachanensis NBRC 104272.</title>
        <authorList>
            <person name="Komaki H."/>
            <person name="Tamura T."/>
        </authorList>
    </citation>
    <scope>NUCLEOTIDE SEQUENCE [LARGE SCALE GENOMIC DNA]</scope>
    <source>
        <strain evidence="2 3">NBRC 104272</strain>
    </source>
</reference>
<keyword evidence="3" id="KW-1185">Reference proteome</keyword>